<dbReference type="Pfam" id="PF22599">
    <property type="entry name" value="SecDF_P1_head"/>
    <property type="match status" value="1"/>
</dbReference>
<keyword evidence="6 10" id="KW-1133">Transmembrane helix</keyword>
<keyword evidence="2" id="KW-0813">Transport</keyword>
<feature type="transmembrane region" description="Helical" evidence="10">
    <location>
        <begin position="364"/>
        <end position="386"/>
    </location>
</feature>
<gene>
    <name evidence="14" type="ORF">UFOPK2001_00449</name>
</gene>
<feature type="region of interest" description="Disordered" evidence="9">
    <location>
        <begin position="135"/>
        <end position="160"/>
    </location>
</feature>
<dbReference type="AlphaFoldDB" id="A0A6J6IYQ6"/>
<dbReference type="HAMAP" id="MF_01463_B">
    <property type="entry name" value="SecD_B"/>
    <property type="match status" value="1"/>
</dbReference>
<keyword evidence="3" id="KW-1003">Cell membrane</keyword>
<keyword evidence="4 10" id="KW-0812">Transmembrane</keyword>
<evidence type="ECO:0000313" key="14">
    <source>
        <dbReference type="EMBL" id="CAB4629872.1"/>
    </source>
</evidence>
<dbReference type="EMBL" id="CAEZVN010000028">
    <property type="protein sequence ID" value="CAB4629872.1"/>
    <property type="molecule type" value="Genomic_DNA"/>
</dbReference>
<organism evidence="14">
    <name type="scientific">freshwater metagenome</name>
    <dbReference type="NCBI Taxonomy" id="449393"/>
    <lineage>
        <taxon>unclassified sequences</taxon>
        <taxon>metagenomes</taxon>
        <taxon>ecological metagenomes</taxon>
    </lineage>
</organism>
<evidence type="ECO:0000259" key="11">
    <source>
        <dbReference type="Pfam" id="PF02355"/>
    </source>
</evidence>
<evidence type="ECO:0000259" key="12">
    <source>
        <dbReference type="Pfam" id="PF21760"/>
    </source>
</evidence>
<dbReference type="InterPro" id="IPR055344">
    <property type="entry name" value="SecD_SecF_C_bact"/>
</dbReference>
<dbReference type="GO" id="GO:0006886">
    <property type="term" value="P:intracellular protein transport"/>
    <property type="evidence" value="ECO:0007669"/>
    <property type="project" value="InterPro"/>
</dbReference>
<feature type="transmembrane region" description="Helical" evidence="10">
    <location>
        <begin position="337"/>
        <end position="357"/>
    </location>
</feature>
<evidence type="ECO:0000256" key="4">
    <source>
        <dbReference type="ARBA" id="ARBA00022692"/>
    </source>
</evidence>
<dbReference type="InterPro" id="IPR022813">
    <property type="entry name" value="SecD/SecF_arch_bac"/>
</dbReference>
<dbReference type="InterPro" id="IPR048634">
    <property type="entry name" value="SecD_SecF_C"/>
</dbReference>
<evidence type="ECO:0000256" key="5">
    <source>
        <dbReference type="ARBA" id="ARBA00022927"/>
    </source>
</evidence>
<dbReference type="PANTHER" id="PTHR30081:SF1">
    <property type="entry name" value="PROTEIN TRANSLOCASE SUBUNIT SECD"/>
    <property type="match status" value="1"/>
</dbReference>
<feature type="transmembrane region" description="Helical" evidence="10">
    <location>
        <begin position="467"/>
        <end position="486"/>
    </location>
</feature>
<evidence type="ECO:0000256" key="3">
    <source>
        <dbReference type="ARBA" id="ARBA00022475"/>
    </source>
</evidence>
<accession>A0A6J6IYQ6</accession>
<feature type="domain" description="SecDF P1 head subdomain" evidence="13">
    <location>
        <begin position="208"/>
        <end position="318"/>
    </location>
</feature>
<comment type="subcellular location">
    <subcellularLocation>
        <location evidence="1">Cell membrane</location>
        <topology evidence="1">Multi-pass membrane protein</topology>
    </subcellularLocation>
</comment>
<evidence type="ECO:0000259" key="13">
    <source>
        <dbReference type="Pfam" id="PF22599"/>
    </source>
</evidence>
<reference evidence="14" key="1">
    <citation type="submission" date="2020-05" db="EMBL/GenBank/DDBJ databases">
        <authorList>
            <person name="Chiriac C."/>
            <person name="Salcher M."/>
            <person name="Ghai R."/>
            <person name="Kavagutti S V."/>
        </authorList>
    </citation>
    <scope>NUCLEOTIDE SEQUENCE</scope>
</reference>
<evidence type="ECO:0000256" key="7">
    <source>
        <dbReference type="ARBA" id="ARBA00023010"/>
    </source>
</evidence>
<evidence type="ECO:0000256" key="8">
    <source>
        <dbReference type="ARBA" id="ARBA00023136"/>
    </source>
</evidence>
<evidence type="ECO:0000256" key="1">
    <source>
        <dbReference type="ARBA" id="ARBA00004651"/>
    </source>
</evidence>
<proteinExistence type="inferred from homology"/>
<dbReference type="PANTHER" id="PTHR30081">
    <property type="entry name" value="PROTEIN-EXPORT MEMBRANE PROTEIN SEC"/>
    <property type="match status" value="1"/>
</dbReference>
<dbReference type="Gene3D" id="3.30.1360.200">
    <property type="match status" value="1"/>
</dbReference>
<feature type="transmembrane region" description="Helical" evidence="10">
    <location>
        <begin position="443"/>
        <end position="461"/>
    </location>
</feature>
<keyword evidence="7" id="KW-0811">Translocation</keyword>
<dbReference type="Pfam" id="PF21760">
    <property type="entry name" value="SecD_1st"/>
    <property type="match status" value="1"/>
</dbReference>
<feature type="transmembrane region" description="Helical" evidence="10">
    <location>
        <begin position="392"/>
        <end position="415"/>
    </location>
</feature>
<feature type="domain" description="Protein translocase subunit SecDF P1" evidence="12">
    <location>
        <begin position="73"/>
        <end position="127"/>
    </location>
</feature>
<dbReference type="NCBIfam" id="TIGR00916">
    <property type="entry name" value="2A0604s01"/>
    <property type="match status" value="1"/>
</dbReference>
<feature type="domain" description="Protein export membrane protein SecD/SecF C-terminal" evidence="11">
    <location>
        <begin position="319"/>
        <end position="495"/>
    </location>
</feature>
<dbReference type="Pfam" id="PF02355">
    <property type="entry name" value="SecD_SecF_C"/>
    <property type="match status" value="1"/>
</dbReference>
<dbReference type="GO" id="GO:0015450">
    <property type="term" value="F:protein-transporting ATPase activity"/>
    <property type="evidence" value="ECO:0007669"/>
    <property type="project" value="InterPro"/>
</dbReference>
<protein>
    <submittedName>
        <fullName evidence="14">Unannotated protein</fullName>
    </submittedName>
</protein>
<evidence type="ECO:0000256" key="6">
    <source>
        <dbReference type="ARBA" id="ARBA00022989"/>
    </source>
</evidence>
<dbReference type="InterPro" id="IPR048631">
    <property type="entry name" value="SecD_1st"/>
</dbReference>
<dbReference type="GO" id="GO:0005886">
    <property type="term" value="C:plasma membrane"/>
    <property type="evidence" value="ECO:0007669"/>
    <property type="project" value="UniProtKB-SubCell"/>
</dbReference>
<dbReference type="InterPro" id="IPR054384">
    <property type="entry name" value="SecDF_P1_head"/>
</dbReference>
<evidence type="ECO:0000256" key="2">
    <source>
        <dbReference type="ARBA" id="ARBA00022448"/>
    </source>
</evidence>
<dbReference type="InterPro" id="IPR005791">
    <property type="entry name" value="SecD"/>
</dbReference>
<dbReference type="NCBIfam" id="TIGR01129">
    <property type="entry name" value="secD"/>
    <property type="match status" value="1"/>
</dbReference>
<evidence type="ECO:0000256" key="10">
    <source>
        <dbReference type="SAM" id="Phobius"/>
    </source>
</evidence>
<evidence type="ECO:0000256" key="9">
    <source>
        <dbReference type="SAM" id="MobiDB-lite"/>
    </source>
</evidence>
<keyword evidence="8 10" id="KW-0472">Membrane</keyword>
<dbReference type="Gene3D" id="3.30.70.3220">
    <property type="match status" value="1"/>
</dbReference>
<dbReference type="SUPFAM" id="SSF82866">
    <property type="entry name" value="Multidrug efflux transporter AcrB transmembrane domain"/>
    <property type="match status" value="1"/>
</dbReference>
<keyword evidence="5" id="KW-0653">Protein transport</keyword>
<name>A0A6J6IYQ6_9ZZZZ</name>
<sequence>MSESAVTKGARKRLTWLGVLIVGLVAIIGLGSATNAGASFAPKLALDLQGGTQIILAPVVQEGTKVTEEQLLQAVSIIRQRVDASGVSEAQINTQGNNNIVVSIPGNPDENTLKLIRSSAKLEFRPVLATGQGVSATASNTGATDSATASATPSATPAATTAPIAGVDDATIKLYDSLDCSQPFRAAGQVDDPTLPIVTCDTDLYGKYILGPVEVEGTDIADANAGTVTTSTGAATNTWAVNLKFTGAGTDKFAKTTGRLFPLAAPQNQFAITLDGYVITAPTLQAVITGGDAQITGNFDKNSSKTLADQLKYGALPISFEVQSQENISATLGSEQLTSGLLAGAIGLLLVIIYSFFQYRGLALVTVGSLVVAAIITYLMIALLSWRQGYHLSLSGVAGLIVAIGITADSFIVYFERVRDELRDGRNLGAAVETGWKRALRTILVSDGVSLLAAVVLYTLTVGNVRGFAFTLGLTTLIDLAVVILFTHPMLELLAKTKFFSSGHPWSGFDSKALGATSYVGRGAFRVSAAVPAGKAAKASKEATKRQTLAERKAAENLAADSKSEKSN</sequence>